<dbReference type="Proteomes" id="UP001432000">
    <property type="component" value="Chromosome"/>
</dbReference>
<dbReference type="PROSITE" id="PS50893">
    <property type="entry name" value="ABC_TRANSPORTER_2"/>
    <property type="match status" value="1"/>
</dbReference>
<dbReference type="InterPro" id="IPR003593">
    <property type="entry name" value="AAA+_ATPase"/>
</dbReference>
<evidence type="ECO:0000313" key="6">
    <source>
        <dbReference type="EMBL" id="WXG68273.1"/>
    </source>
</evidence>
<accession>A0ABZ2PMB5</accession>
<dbReference type="Pfam" id="PF00005">
    <property type="entry name" value="ABC_tran"/>
    <property type="match status" value="2"/>
</dbReference>
<reference evidence="6 7" key="1">
    <citation type="submission" date="2024-03" db="EMBL/GenBank/DDBJ databases">
        <title>Natural products discovery in diverse microorganisms through a two-stage MS feature dereplication strategy.</title>
        <authorList>
            <person name="Zhang R."/>
        </authorList>
    </citation>
    <scope>NUCLEOTIDE SEQUENCE [LARGE SCALE GENOMIC DNA]</scope>
    <source>
        <strain evidence="6 7">18930</strain>
    </source>
</reference>
<dbReference type="PANTHER" id="PTHR19211:SF6">
    <property type="entry name" value="BLL7188 PROTEIN"/>
    <property type="match status" value="1"/>
</dbReference>
<dbReference type="EMBL" id="CP147846">
    <property type="protein sequence ID" value="WXG68273.1"/>
    <property type="molecule type" value="Genomic_DNA"/>
</dbReference>
<evidence type="ECO:0000259" key="5">
    <source>
        <dbReference type="PROSITE" id="PS50893"/>
    </source>
</evidence>
<keyword evidence="1" id="KW-0677">Repeat</keyword>
<feature type="domain" description="ABC transporter" evidence="5">
    <location>
        <begin position="18"/>
        <end position="258"/>
    </location>
</feature>
<evidence type="ECO:0000256" key="1">
    <source>
        <dbReference type="ARBA" id="ARBA00022737"/>
    </source>
</evidence>
<dbReference type="InterPro" id="IPR003439">
    <property type="entry name" value="ABC_transporter-like_ATP-bd"/>
</dbReference>
<evidence type="ECO:0000256" key="3">
    <source>
        <dbReference type="ARBA" id="ARBA00022840"/>
    </source>
</evidence>
<evidence type="ECO:0000256" key="4">
    <source>
        <dbReference type="SAM" id="Coils"/>
    </source>
</evidence>
<proteinExistence type="predicted"/>
<dbReference type="Gene3D" id="3.40.50.300">
    <property type="entry name" value="P-loop containing nucleotide triphosphate hydrolases"/>
    <property type="match status" value="2"/>
</dbReference>
<feature type="coiled-coil region" evidence="4">
    <location>
        <begin position="256"/>
        <end position="283"/>
    </location>
</feature>
<keyword evidence="7" id="KW-1185">Reference proteome</keyword>
<dbReference type="SMART" id="SM00382">
    <property type="entry name" value="AAA"/>
    <property type="match status" value="2"/>
</dbReference>
<dbReference type="RefSeq" id="WP_338888367.1">
    <property type="nucleotide sequence ID" value="NZ_CP147846.1"/>
</dbReference>
<dbReference type="InterPro" id="IPR027417">
    <property type="entry name" value="P-loop_NTPase"/>
</dbReference>
<dbReference type="InterPro" id="IPR050611">
    <property type="entry name" value="ABCF"/>
</dbReference>
<keyword evidence="4" id="KW-0175">Coiled coil</keyword>
<dbReference type="SUPFAM" id="SSF52540">
    <property type="entry name" value="P-loop containing nucleoside triphosphate hydrolases"/>
    <property type="match status" value="2"/>
</dbReference>
<keyword evidence="3 6" id="KW-0067">ATP-binding</keyword>
<dbReference type="PANTHER" id="PTHR19211">
    <property type="entry name" value="ATP-BINDING TRANSPORT PROTEIN-RELATED"/>
    <property type="match status" value="1"/>
</dbReference>
<evidence type="ECO:0000256" key="2">
    <source>
        <dbReference type="ARBA" id="ARBA00022741"/>
    </source>
</evidence>
<gene>
    <name evidence="6" type="ORF">WDS16_24240</name>
</gene>
<organism evidence="6 7">
    <name type="scientific">Rhodococcus sovatensis</name>
    <dbReference type="NCBI Taxonomy" id="1805840"/>
    <lineage>
        <taxon>Bacteria</taxon>
        <taxon>Bacillati</taxon>
        <taxon>Actinomycetota</taxon>
        <taxon>Actinomycetes</taxon>
        <taxon>Mycobacteriales</taxon>
        <taxon>Nocardiaceae</taxon>
        <taxon>Rhodococcus</taxon>
    </lineage>
</organism>
<protein>
    <submittedName>
        <fullName evidence="6">ATP-binding cassette domain-containing protein</fullName>
    </submittedName>
</protein>
<evidence type="ECO:0000313" key="7">
    <source>
        <dbReference type="Proteomes" id="UP001432000"/>
    </source>
</evidence>
<name>A0ABZ2PMB5_9NOCA</name>
<keyword evidence="2" id="KW-0547">Nucleotide-binding</keyword>
<sequence length="527" mass="57459">MPARTHTSGATLSTSPSLSISGLDFTWPDGSPVFDALDAVFPTGATGLVGSNGTGKSTLLKLVVGELTPTRGSITIPGTLGYLPQDVALRPGRRVDEVLRLREIRESLHRIESGDSTESDFATVGTQWDVEERAVALLDRLGLGHLVAVPADLDRVLGTLSGGESMLLALTAELLAEPDVLLLDEPTNNLDLHARARLYEAIGAFRGVLIVTSHDRELLDAMDTIAELRAHRDGPTRLRMFGGNYTHYRAVVDAEQEAARAAVNDAKNDVRKQERELVETRTKIDRRIRYGQKMYEQKRAPKILMGKRKRAAQVSAGKLRNTHLEKVDDAHDVLAAAEERLRDDREIRVALPATKVHAGQAVAHVGDLEIVGPERIALIGPNGSGKTTLLDTIDASGPAVPWRYLPQRLDVFDESRTVAENVADVAETASNEQIRAQLARFLFRGSDADAVVSTLSGGERLRAALARILLAEPAPRLLMLDEPTNNLDLVSKAHLTEALSSYEGALVVVSHDLPFLRELHPTRWIEL</sequence>
<dbReference type="GO" id="GO:0005524">
    <property type="term" value="F:ATP binding"/>
    <property type="evidence" value="ECO:0007669"/>
    <property type="project" value="UniProtKB-KW"/>
</dbReference>